<dbReference type="InterPro" id="IPR006343">
    <property type="entry name" value="DnaB/C_C"/>
</dbReference>
<feature type="domain" description="DnaB/C C-terminal" evidence="2">
    <location>
        <begin position="128"/>
        <end position="193"/>
    </location>
</feature>
<dbReference type="EMBL" id="DVOC01000010">
    <property type="protein sequence ID" value="HIU90452.1"/>
    <property type="molecule type" value="Genomic_DNA"/>
</dbReference>
<proteinExistence type="inferred from homology"/>
<dbReference type="Pfam" id="PF07261">
    <property type="entry name" value="DnaB_2"/>
    <property type="match status" value="2"/>
</dbReference>
<evidence type="ECO:0000313" key="4">
    <source>
        <dbReference type="Proteomes" id="UP000886852"/>
    </source>
</evidence>
<reference evidence="3" key="2">
    <citation type="journal article" date="2021" name="PeerJ">
        <title>Extensive microbial diversity within the chicken gut microbiome revealed by metagenomics and culture.</title>
        <authorList>
            <person name="Gilroy R."/>
            <person name="Ravi A."/>
            <person name="Getino M."/>
            <person name="Pursley I."/>
            <person name="Horton D.L."/>
            <person name="Alikhan N.F."/>
            <person name="Baker D."/>
            <person name="Gharbi K."/>
            <person name="Hall N."/>
            <person name="Watson M."/>
            <person name="Adriaenssens E.M."/>
            <person name="Foster-Nyarko E."/>
            <person name="Jarju S."/>
            <person name="Secka A."/>
            <person name="Antonio M."/>
            <person name="Oren A."/>
            <person name="Chaudhuri R.R."/>
            <person name="La Ragione R."/>
            <person name="Hildebrand F."/>
            <person name="Pallen M.J."/>
        </authorList>
    </citation>
    <scope>NUCLEOTIDE SEQUENCE</scope>
    <source>
        <strain evidence="3">ChiHjej12B11-7776</strain>
    </source>
</reference>
<accession>A0A9D1MVU3</accession>
<organism evidence="3 4">
    <name type="scientific">Candidatus Fimimonas merdipullorum</name>
    <dbReference type="NCBI Taxonomy" id="2840822"/>
    <lineage>
        <taxon>Bacteria</taxon>
        <taxon>Pseudomonadati</taxon>
        <taxon>Myxococcota</taxon>
        <taxon>Myxococcia</taxon>
        <taxon>Myxococcales</taxon>
        <taxon>Cystobacterineae</taxon>
        <taxon>Myxococcaceae</taxon>
        <taxon>Myxococcaceae incertae sedis</taxon>
        <taxon>Candidatus Fimimonas</taxon>
    </lineage>
</organism>
<dbReference type="InterPro" id="IPR034829">
    <property type="entry name" value="DnaD-like_sf"/>
</dbReference>
<gene>
    <name evidence="3" type="ORF">IAC72_00355</name>
</gene>
<sequence length="480" mass="54053">MRCKMGFCDREKQLMTEGVTCIDNRFILNYVPDAHGKCVAVYLLGLALADSDGTDNSCEAMAAKLELSPEEVMAAYRYWEELGLVHITFDNPPKVIYLSVREAAGGLKKVKPSKYARFTREMQSVIQGRMITTNEFDQYYTFLEDSNFEQDALVAVAKYCAALKGSDINYRYILTVARNLRQKGITTLAVVQEALDSQQKYDEDLKFVFKALGITRKTDHSDREMYRKWSKDYGFTAEVIVAVAKAHRGKGMPALDAALGEYYRKGALSVTEITSYVQRKEKLVALAKEINRTIGVYYQSVDSIIDEYLVSWLAKGYSEETLVAVAKYCFRSGIRTLHGLASIIDKLYKNGITTLEALDEYLREVSQKDKKIKYVLEKCGIERNVTNNDRALFRTWEGWDMPFELVCYAAENAAGTTSPMACVNRTLSSYKRSGVRSVEQAKAAATTAAPAKKVTAGTEIQRSEYSDEQLNALFTSLEDE</sequence>
<dbReference type="Gene3D" id="1.10.10.630">
    <property type="entry name" value="DnaD domain-like"/>
    <property type="match status" value="1"/>
</dbReference>
<comment type="similarity">
    <text evidence="1">Belongs to the DnaB/DnaD family.</text>
</comment>
<evidence type="ECO:0000313" key="3">
    <source>
        <dbReference type="EMBL" id="HIU90452.1"/>
    </source>
</evidence>
<evidence type="ECO:0000256" key="1">
    <source>
        <dbReference type="ARBA" id="ARBA00093462"/>
    </source>
</evidence>
<dbReference type="AlphaFoldDB" id="A0A9D1MVU3"/>
<dbReference type="Proteomes" id="UP000886852">
    <property type="component" value="Unassembled WGS sequence"/>
</dbReference>
<evidence type="ECO:0000259" key="2">
    <source>
        <dbReference type="Pfam" id="PF07261"/>
    </source>
</evidence>
<feature type="domain" description="DnaB/C C-terminal" evidence="2">
    <location>
        <begin position="309"/>
        <end position="361"/>
    </location>
</feature>
<name>A0A9D1MVU3_9BACT</name>
<comment type="caution">
    <text evidence="3">The sequence shown here is derived from an EMBL/GenBank/DDBJ whole genome shotgun (WGS) entry which is preliminary data.</text>
</comment>
<reference evidence="3" key="1">
    <citation type="submission" date="2020-10" db="EMBL/GenBank/DDBJ databases">
        <authorList>
            <person name="Gilroy R."/>
        </authorList>
    </citation>
    <scope>NUCLEOTIDE SEQUENCE</scope>
    <source>
        <strain evidence="3">ChiHjej12B11-7776</strain>
    </source>
</reference>
<protein>
    <submittedName>
        <fullName evidence="3">DnaD domain protein</fullName>
    </submittedName>
</protein>